<dbReference type="AlphaFoldDB" id="B4D2F7"/>
<dbReference type="GO" id="GO:0016757">
    <property type="term" value="F:glycosyltransferase activity"/>
    <property type="evidence" value="ECO:0007669"/>
    <property type="project" value="InterPro"/>
</dbReference>
<protein>
    <submittedName>
        <fullName evidence="2">Glycosyl transferase group 1</fullName>
    </submittedName>
</protein>
<dbReference type="RefSeq" id="WP_006980407.1">
    <property type="nucleotide sequence ID" value="NZ_ABVL01000008.1"/>
</dbReference>
<dbReference type="eggNOG" id="COG0438">
    <property type="taxonomic scope" value="Bacteria"/>
</dbReference>
<dbReference type="CDD" id="cd03809">
    <property type="entry name" value="GT4_MtfB-like"/>
    <property type="match status" value="1"/>
</dbReference>
<proteinExistence type="predicted"/>
<dbReference type="InterPro" id="IPR001296">
    <property type="entry name" value="Glyco_trans_1"/>
</dbReference>
<reference evidence="2 3" key="1">
    <citation type="journal article" date="2011" name="J. Bacteriol.">
        <title>Genome sequence of Chthoniobacter flavus Ellin428, an aerobic heterotrophic soil bacterium.</title>
        <authorList>
            <person name="Kant R."/>
            <person name="van Passel M.W."/>
            <person name="Palva A."/>
            <person name="Lucas S."/>
            <person name="Lapidus A."/>
            <person name="Glavina Del Rio T."/>
            <person name="Dalin E."/>
            <person name="Tice H."/>
            <person name="Bruce D."/>
            <person name="Goodwin L."/>
            <person name="Pitluck S."/>
            <person name="Larimer F.W."/>
            <person name="Land M.L."/>
            <person name="Hauser L."/>
            <person name="Sangwan P."/>
            <person name="de Vos W.M."/>
            <person name="Janssen P.H."/>
            <person name="Smidt H."/>
        </authorList>
    </citation>
    <scope>NUCLEOTIDE SEQUENCE [LARGE SCALE GENOMIC DNA]</scope>
    <source>
        <strain evidence="2 3">Ellin428</strain>
    </source>
</reference>
<name>B4D2F7_9BACT</name>
<dbReference type="PANTHER" id="PTHR46401">
    <property type="entry name" value="GLYCOSYLTRANSFERASE WBBK-RELATED"/>
    <property type="match status" value="1"/>
</dbReference>
<keyword evidence="3" id="KW-1185">Reference proteome</keyword>
<dbReference type="Pfam" id="PF00534">
    <property type="entry name" value="Glycos_transf_1"/>
    <property type="match status" value="1"/>
</dbReference>
<comment type="caution">
    <text evidence="2">The sequence shown here is derived from an EMBL/GenBank/DDBJ whole genome shotgun (WGS) entry which is preliminary data.</text>
</comment>
<evidence type="ECO:0000313" key="2">
    <source>
        <dbReference type="EMBL" id="EDY19397.1"/>
    </source>
</evidence>
<dbReference type="STRING" id="497964.CfE428DRAFT_3082"/>
<organism evidence="2 3">
    <name type="scientific">Chthoniobacter flavus Ellin428</name>
    <dbReference type="NCBI Taxonomy" id="497964"/>
    <lineage>
        <taxon>Bacteria</taxon>
        <taxon>Pseudomonadati</taxon>
        <taxon>Verrucomicrobiota</taxon>
        <taxon>Spartobacteria</taxon>
        <taxon>Chthoniobacterales</taxon>
        <taxon>Chthoniobacteraceae</taxon>
        <taxon>Chthoniobacter</taxon>
    </lineage>
</organism>
<dbReference type="PANTHER" id="PTHR46401:SF8">
    <property type="entry name" value="BLL6006 PROTEIN"/>
    <property type="match status" value="1"/>
</dbReference>
<keyword evidence="2" id="KW-0808">Transferase</keyword>
<sequence>MRIGLIMQGGDAWIGGSEYVKNLVQAVATLPASERKSFELFLIARSPQQEELLNALRPHVDGILFLEETRPADSLTQRVAMRLGLHRPVDNAHFKRQIREWGIGLLYPITYDNNYNIRVRLPLTDAGLTARWIGWIPDFQHKYLPELFRPEELARREEGISILARDARALVFSSESAAADFRRFYPESRAAIKVLRFCTSPSPAWYEGDPQAARTKYHLPERFFLVSNQWWRHKNHLLVFEALQLLASEGVRPFVVFTGSPLDFRDQAYVNVVLQRAHELGIAGQVALLGLVPRADQIQLMRGAVAVIQPSLFEGWSTVVEDARALGRPMILSDFPVHLEQNPPASVTFERTSAKSLAKVLRQADREWAWPLDSESQRQARDDAARNLREFGKTFLAIAHSV</sequence>
<evidence type="ECO:0000313" key="3">
    <source>
        <dbReference type="Proteomes" id="UP000005824"/>
    </source>
</evidence>
<accession>B4D2F7</accession>
<feature type="domain" description="Glycosyl transferase family 1" evidence="1">
    <location>
        <begin position="221"/>
        <end position="364"/>
    </location>
</feature>
<dbReference type="InParanoid" id="B4D2F7"/>
<dbReference type="Gene3D" id="3.40.50.2000">
    <property type="entry name" value="Glycogen Phosphorylase B"/>
    <property type="match status" value="1"/>
</dbReference>
<gene>
    <name evidence="2" type="ORF">CfE428DRAFT_3082</name>
</gene>
<dbReference type="EMBL" id="ABVL01000008">
    <property type="protein sequence ID" value="EDY19397.1"/>
    <property type="molecule type" value="Genomic_DNA"/>
</dbReference>
<dbReference type="Proteomes" id="UP000005824">
    <property type="component" value="Unassembled WGS sequence"/>
</dbReference>
<evidence type="ECO:0000259" key="1">
    <source>
        <dbReference type="Pfam" id="PF00534"/>
    </source>
</evidence>
<dbReference type="SUPFAM" id="SSF53756">
    <property type="entry name" value="UDP-Glycosyltransferase/glycogen phosphorylase"/>
    <property type="match status" value="1"/>
</dbReference>